<dbReference type="RefSeq" id="XP_066718818.1">
    <property type="nucleotide sequence ID" value="XM_066856651.1"/>
</dbReference>
<feature type="region of interest" description="Disordered" evidence="1">
    <location>
        <begin position="1"/>
        <end position="73"/>
    </location>
</feature>
<dbReference type="GeneID" id="92089714"/>
<dbReference type="GO" id="GO:0004674">
    <property type="term" value="F:protein serine/threonine kinase activity"/>
    <property type="evidence" value="ECO:0007669"/>
    <property type="project" value="UniProtKB-KW"/>
</dbReference>
<feature type="compositionally biased region" description="Low complexity" evidence="1">
    <location>
        <begin position="1"/>
        <end position="24"/>
    </location>
</feature>
<gene>
    <name evidence="2" type="ORF">PG994_005242</name>
</gene>
<reference evidence="2 3" key="1">
    <citation type="submission" date="2023-01" db="EMBL/GenBank/DDBJ databases">
        <title>Analysis of 21 Apiospora genomes using comparative genomics revels a genus with tremendous synthesis potential of carbohydrate active enzymes and secondary metabolites.</title>
        <authorList>
            <person name="Sorensen T."/>
        </authorList>
    </citation>
    <scope>NUCLEOTIDE SEQUENCE [LARGE SCALE GENOMIC DNA]</scope>
    <source>
        <strain evidence="2 3">CBS 135458</strain>
    </source>
</reference>
<accession>A0ABR1VWX3</accession>
<name>A0ABR1VWX3_9PEZI</name>
<dbReference type="EMBL" id="JAQQWL010000005">
    <property type="protein sequence ID" value="KAK8074343.1"/>
    <property type="molecule type" value="Genomic_DNA"/>
</dbReference>
<keyword evidence="3" id="KW-1185">Reference proteome</keyword>
<evidence type="ECO:0000256" key="1">
    <source>
        <dbReference type="SAM" id="MobiDB-lite"/>
    </source>
</evidence>
<proteinExistence type="predicted"/>
<organism evidence="2 3">
    <name type="scientific">Apiospora phragmitis</name>
    <dbReference type="NCBI Taxonomy" id="2905665"/>
    <lineage>
        <taxon>Eukaryota</taxon>
        <taxon>Fungi</taxon>
        <taxon>Dikarya</taxon>
        <taxon>Ascomycota</taxon>
        <taxon>Pezizomycotina</taxon>
        <taxon>Sordariomycetes</taxon>
        <taxon>Xylariomycetidae</taxon>
        <taxon>Amphisphaeriales</taxon>
        <taxon>Apiosporaceae</taxon>
        <taxon>Apiospora</taxon>
    </lineage>
</organism>
<dbReference type="Proteomes" id="UP001480595">
    <property type="component" value="Unassembled WGS sequence"/>
</dbReference>
<keyword evidence="2" id="KW-0723">Serine/threonine-protein kinase</keyword>
<protein>
    <submittedName>
        <fullName evidence="2">Serine/threonine protein kinase- CMGC group</fullName>
    </submittedName>
</protein>
<evidence type="ECO:0000313" key="2">
    <source>
        <dbReference type="EMBL" id="KAK8074343.1"/>
    </source>
</evidence>
<sequence length="73" mass="7163">MNGQQSTNSAAAAAAAGNAPTASPMNPEAPLSQPTTLPAGEAPLMAGANGSSLKKRKKEGLKPIITTEGPVPP</sequence>
<keyword evidence="2" id="KW-0808">Transferase</keyword>
<evidence type="ECO:0000313" key="3">
    <source>
        <dbReference type="Proteomes" id="UP001480595"/>
    </source>
</evidence>
<comment type="caution">
    <text evidence="2">The sequence shown here is derived from an EMBL/GenBank/DDBJ whole genome shotgun (WGS) entry which is preliminary data.</text>
</comment>
<keyword evidence="2" id="KW-0418">Kinase</keyword>